<dbReference type="Proteomes" id="UP001183615">
    <property type="component" value="Unassembled WGS sequence"/>
</dbReference>
<organism evidence="3 4">
    <name type="scientific">Streptomyces johnsoniae</name>
    <dbReference type="NCBI Taxonomy" id="3075532"/>
    <lineage>
        <taxon>Bacteria</taxon>
        <taxon>Bacillati</taxon>
        <taxon>Actinomycetota</taxon>
        <taxon>Actinomycetes</taxon>
        <taxon>Kitasatosporales</taxon>
        <taxon>Streptomycetaceae</taxon>
        <taxon>Streptomyces</taxon>
    </lineage>
</organism>
<comment type="caution">
    <text evidence="3">The sequence shown here is derived from an EMBL/GenBank/DDBJ whole genome shotgun (WGS) entry which is preliminary data.</text>
</comment>
<evidence type="ECO:0000256" key="2">
    <source>
        <dbReference type="SAM" id="SignalP"/>
    </source>
</evidence>
<dbReference type="InterPro" id="IPR011047">
    <property type="entry name" value="Quinoprotein_ADH-like_sf"/>
</dbReference>
<feature type="compositionally biased region" description="Acidic residues" evidence="1">
    <location>
        <begin position="27"/>
        <end position="38"/>
    </location>
</feature>
<evidence type="ECO:0008006" key="5">
    <source>
        <dbReference type="Google" id="ProtNLM"/>
    </source>
</evidence>
<feature type="region of interest" description="Disordered" evidence="1">
    <location>
        <begin position="26"/>
        <end position="45"/>
    </location>
</feature>
<keyword evidence="2" id="KW-0732">Signal</keyword>
<proteinExistence type="predicted"/>
<name>A0ABU2S497_9ACTN</name>
<dbReference type="EMBL" id="JAVREV010000007">
    <property type="protein sequence ID" value="MDT0443816.1"/>
    <property type="molecule type" value="Genomic_DNA"/>
</dbReference>
<evidence type="ECO:0000313" key="4">
    <source>
        <dbReference type="Proteomes" id="UP001183615"/>
    </source>
</evidence>
<feature type="chain" id="PRO_5046943771" description="ABC transporter" evidence="2">
    <location>
        <begin position="28"/>
        <end position="406"/>
    </location>
</feature>
<evidence type="ECO:0000313" key="3">
    <source>
        <dbReference type="EMBL" id="MDT0443816.1"/>
    </source>
</evidence>
<protein>
    <recommendedName>
        <fullName evidence="5">ABC transporter</fullName>
    </recommendedName>
</protein>
<dbReference type="SUPFAM" id="SSF50998">
    <property type="entry name" value="Quinoprotein alcohol dehydrogenase-like"/>
    <property type="match status" value="1"/>
</dbReference>
<gene>
    <name evidence="3" type="ORF">RM779_14635</name>
</gene>
<reference evidence="4" key="1">
    <citation type="submission" date="2023-07" db="EMBL/GenBank/DDBJ databases">
        <title>30 novel species of actinomycetes from the DSMZ collection.</title>
        <authorList>
            <person name="Nouioui I."/>
        </authorList>
    </citation>
    <scope>NUCLEOTIDE SEQUENCE [LARGE SCALE GENOMIC DNA]</scope>
    <source>
        <strain evidence="4">DSM 41886</strain>
    </source>
</reference>
<sequence length="406" mass="41477">MISSTTTRALGAVLAAGALLLTGCADGSDDKEEGEAPAEETTPHGYVEGAEETAEAQQRLVLAEADSGATAVLDLTTEEVVEVEATGPVTGIHGDGRFAYLASGAAGGEEVNVVDGGSWMVDHGDHVHYYKAEARGIGTLPGSPTGAHTDAAVTAVSFADGSATLLERAALEDGELAETGTVETAGPVVPYAEHLLVPAGGQDAVEVLDREGNAAATVAEPCPEPSGQAVTRRGVVFGCADGALLVSEEEGTFTGEKIPYPEGVTEAERAGEFTHRAGSDTLAARAGDTGVWTLDLASGTWTLIETGPVAAVNAVGDGATVLTLTEDGELHAYDSGDGRRTASTPLLAEPLAADGTVPVIEIDTSRAYVNDPAAGVVHEIDYNDDLRLARTFELGFAPDHMVETGR</sequence>
<evidence type="ECO:0000256" key="1">
    <source>
        <dbReference type="SAM" id="MobiDB-lite"/>
    </source>
</evidence>
<keyword evidence="4" id="KW-1185">Reference proteome</keyword>
<feature type="signal peptide" evidence="2">
    <location>
        <begin position="1"/>
        <end position="27"/>
    </location>
</feature>
<accession>A0ABU2S497</accession>